<gene>
    <name evidence="1" type="primary">pilM</name>
    <name evidence="1" type="ORF">H1191_17880</name>
</gene>
<dbReference type="InterPro" id="IPR043129">
    <property type="entry name" value="ATPase_NBD"/>
</dbReference>
<dbReference type="PANTHER" id="PTHR32432:SF3">
    <property type="entry name" value="ETHANOLAMINE UTILIZATION PROTEIN EUTJ"/>
    <property type="match status" value="1"/>
</dbReference>
<protein>
    <submittedName>
        <fullName evidence="1">Pilus assembly protein PilM</fullName>
    </submittedName>
</protein>
<keyword evidence="2" id="KW-1185">Reference proteome</keyword>
<dbReference type="InterPro" id="IPR050696">
    <property type="entry name" value="FtsA/MreB"/>
</dbReference>
<organism evidence="1 2">
    <name type="scientific">Paenactinomyces guangxiensis</name>
    <dbReference type="NCBI Taxonomy" id="1490290"/>
    <lineage>
        <taxon>Bacteria</taxon>
        <taxon>Bacillati</taxon>
        <taxon>Bacillota</taxon>
        <taxon>Bacilli</taxon>
        <taxon>Bacillales</taxon>
        <taxon>Thermoactinomycetaceae</taxon>
        <taxon>Paenactinomyces</taxon>
    </lineage>
</organism>
<dbReference type="EMBL" id="JACEIQ010000025">
    <property type="protein sequence ID" value="MBA4496148.1"/>
    <property type="molecule type" value="Genomic_DNA"/>
</dbReference>
<dbReference type="Proteomes" id="UP000535491">
    <property type="component" value="Unassembled WGS sequence"/>
</dbReference>
<dbReference type="Gene3D" id="3.30.420.40">
    <property type="match status" value="1"/>
</dbReference>
<evidence type="ECO:0000313" key="2">
    <source>
        <dbReference type="Proteomes" id="UP000535491"/>
    </source>
</evidence>
<dbReference type="AlphaFoldDB" id="A0A7W1WU67"/>
<dbReference type="RefSeq" id="WP_181754296.1">
    <property type="nucleotide sequence ID" value="NZ_JACEIQ010000025.1"/>
</dbReference>
<dbReference type="Pfam" id="PF11104">
    <property type="entry name" value="PilM_2"/>
    <property type="match status" value="1"/>
</dbReference>
<name>A0A7W1WU67_9BACL</name>
<accession>A0A7W1WU67</accession>
<comment type="caution">
    <text evidence="1">The sequence shown here is derived from an EMBL/GenBank/DDBJ whole genome shotgun (WGS) entry which is preliminary data.</text>
</comment>
<evidence type="ECO:0000313" key="1">
    <source>
        <dbReference type="EMBL" id="MBA4496148.1"/>
    </source>
</evidence>
<dbReference type="SUPFAM" id="SSF53067">
    <property type="entry name" value="Actin-like ATPase domain"/>
    <property type="match status" value="1"/>
</dbReference>
<dbReference type="InterPro" id="IPR005883">
    <property type="entry name" value="PilM"/>
</dbReference>
<sequence length="331" mass="38222">MPFRRRMLGLELNDTLLKLVEVQSVRRKVRLNQVVAHPLPSVWSKDGEFIEKEELVQSVREALLGRRFATRKVHMAINSRHVLVQRERVPQLGKRRLRRWIKEKVIPELGFSDEEVVFDFILLDKHELEEERDLLLVAASKEYVDTLLKIIEWCGLEPVSLELSSLGLYRWLRFSTEKLSSQLITLHLSLTGVELSWFKDGDIQDITFLPLSMPSYRIGPDHPQTDPLKPILMVEKEIEQYGQQLLAAVNEKLAIWKDQHRITPGQWILTGDGIDFSMLKDWLSKQIDGKVEIGPPPENILSSTLQERVTRWLGSSMSVPIGLLLNGRELT</sequence>
<dbReference type="PANTHER" id="PTHR32432">
    <property type="entry name" value="CELL DIVISION PROTEIN FTSA-RELATED"/>
    <property type="match status" value="1"/>
</dbReference>
<proteinExistence type="predicted"/>
<reference evidence="1 2" key="1">
    <citation type="submission" date="2020-07" db="EMBL/GenBank/DDBJ databases">
        <authorList>
            <person name="Feng H."/>
        </authorList>
    </citation>
    <scope>NUCLEOTIDE SEQUENCE [LARGE SCALE GENOMIC DNA]</scope>
    <source>
        <strain evidence="2">s-10</strain>
    </source>
</reference>